<gene>
    <name evidence="2" type="ORF">E2C01_034823</name>
</gene>
<dbReference type="EMBL" id="VSRR010004978">
    <property type="protein sequence ID" value="MPC41236.1"/>
    <property type="molecule type" value="Genomic_DNA"/>
</dbReference>
<dbReference type="AlphaFoldDB" id="A0A5B7F7D4"/>
<name>A0A5B7F7D4_PORTR</name>
<dbReference type="Proteomes" id="UP000324222">
    <property type="component" value="Unassembled WGS sequence"/>
</dbReference>
<comment type="caution">
    <text evidence="2">The sequence shown here is derived from an EMBL/GenBank/DDBJ whole genome shotgun (WGS) entry which is preliminary data.</text>
</comment>
<organism evidence="2 3">
    <name type="scientific">Portunus trituberculatus</name>
    <name type="common">Swimming crab</name>
    <name type="synonym">Neptunus trituberculatus</name>
    <dbReference type="NCBI Taxonomy" id="210409"/>
    <lineage>
        <taxon>Eukaryota</taxon>
        <taxon>Metazoa</taxon>
        <taxon>Ecdysozoa</taxon>
        <taxon>Arthropoda</taxon>
        <taxon>Crustacea</taxon>
        <taxon>Multicrustacea</taxon>
        <taxon>Malacostraca</taxon>
        <taxon>Eumalacostraca</taxon>
        <taxon>Eucarida</taxon>
        <taxon>Decapoda</taxon>
        <taxon>Pleocyemata</taxon>
        <taxon>Brachyura</taxon>
        <taxon>Eubrachyura</taxon>
        <taxon>Portunoidea</taxon>
        <taxon>Portunidae</taxon>
        <taxon>Portuninae</taxon>
        <taxon>Portunus</taxon>
    </lineage>
</organism>
<protein>
    <submittedName>
        <fullName evidence="2">Uncharacterized protein</fullName>
    </submittedName>
</protein>
<reference evidence="2 3" key="1">
    <citation type="submission" date="2019-05" db="EMBL/GenBank/DDBJ databases">
        <title>Another draft genome of Portunus trituberculatus and its Hox gene families provides insights of decapod evolution.</title>
        <authorList>
            <person name="Jeong J.-H."/>
            <person name="Song I."/>
            <person name="Kim S."/>
            <person name="Choi T."/>
            <person name="Kim D."/>
            <person name="Ryu S."/>
            <person name="Kim W."/>
        </authorList>
    </citation>
    <scope>NUCLEOTIDE SEQUENCE [LARGE SCALE GENOMIC DNA]</scope>
    <source>
        <tissue evidence="2">Muscle</tissue>
    </source>
</reference>
<sequence>MNLDVLRFVLQMTRGNPVPSPSAQSPRVWVGAPGLPHSQPLKETAFFMPAGRDFPSALTAAPCESCEKRSQTAPGIRSPTTMLPSHRVFKNNKSGNVAYR</sequence>
<accession>A0A5B7F7D4</accession>
<evidence type="ECO:0000256" key="1">
    <source>
        <dbReference type="SAM" id="MobiDB-lite"/>
    </source>
</evidence>
<feature type="compositionally biased region" description="Polar residues" evidence="1">
    <location>
        <begin position="91"/>
        <end position="100"/>
    </location>
</feature>
<feature type="region of interest" description="Disordered" evidence="1">
    <location>
        <begin position="69"/>
        <end position="100"/>
    </location>
</feature>
<evidence type="ECO:0000313" key="2">
    <source>
        <dbReference type="EMBL" id="MPC41236.1"/>
    </source>
</evidence>
<evidence type="ECO:0000313" key="3">
    <source>
        <dbReference type="Proteomes" id="UP000324222"/>
    </source>
</evidence>
<proteinExistence type="predicted"/>
<keyword evidence="3" id="KW-1185">Reference proteome</keyword>